<dbReference type="Pfam" id="PF05514">
    <property type="entry name" value="HR_lesion"/>
    <property type="match status" value="1"/>
</dbReference>
<dbReference type="PANTHER" id="PTHR31474">
    <property type="entry name" value="HR-LIKE LESION-INDUCER"/>
    <property type="match status" value="1"/>
</dbReference>
<name>A0A438G4E8_VITVI</name>
<protein>
    <recommendedName>
        <fullName evidence="4">HR-like lesion-inducer</fullName>
    </recommendedName>
</protein>
<evidence type="ECO:0000313" key="3">
    <source>
        <dbReference type="Proteomes" id="UP000288805"/>
    </source>
</evidence>
<gene>
    <name evidence="2" type="ORF">CK203_063179</name>
</gene>
<feature type="transmembrane region" description="Helical" evidence="1">
    <location>
        <begin position="141"/>
        <end position="161"/>
    </location>
</feature>
<keyword evidence="1" id="KW-1133">Transmembrane helix</keyword>
<dbReference type="Proteomes" id="UP000288805">
    <property type="component" value="Unassembled WGS sequence"/>
</dbReference>
<organism evidence="2 3">
    <name type="scientific">Vitis vinifera</name>
    <name type="common">Grape</name>
    <dbReference type="NCBI Taxonomy" id="29760"/>
    <lineage>
        <taxon>Eukaryota</taxon>
        <taxon>Viridiplantae</taxon>
        <taxon>Streptophyta</taxon>
        <taxon>Embryophyta</taxon>
        <taxon>Tracheophyta</taxon>
        <taxon>Spermatophyta</taxon>
        <taxon>Magnoliopsida</taxon>
        <taxon>eudicotyledons</taxon>
        <taxon>Gunneridae</taxon>
        <taxon>Pentapetalae</taxon>
        <taxon>rosids</taxon>
        <taxon>Vitales</taxon>
        <taxon>Vitaceae</taxon>
        <taxon>Viteae</taxon>
        <taxon>Vitis</taxon>
    </lineage>
</organism>
<proteinExistence type="predicted"/>
<evidence type="ECO:0000256" key="1">
    <source>
        <dbReference type="SAM" id="Phobius"/>
    </source>
</evidence>
<dbReference type="EMBL" id="QGNW01000604">
    <property type="protein sequence ID" value="RVW67083.1"/>
    <property type="molecule type" value="Genomic_DNA"/>
</dbReference>
<evidence type="ECO:0008006" key="4">
    <source>
        <dbReference type="Google" id="ProtNLM"/>
    </source>
</evidence>
<accession>A0A438G4E8</accession>
<reference evidence="2 3" key="1">
    <citation type="journal article" date="2018" name="PLoS Genet.">
        <title>Population sequencing reveals clonal diversity and ancestral inbreeding in the grapevine cultivar Chardonnay.</title>
        <authorList>
            <person name="Roach M.J."/>
            <person name="Johnson D.L."/>
            <person name="Bohlmann J."/>
            <person name="van Vuuren H.J."/>
            <person name="Jones S.J."/>
            <person name="Pretorius I.S."/>
            <person name="Schmidt S.A."/>
            <person name="Borneman A.R."/>
        </authorList>
    </citation>
    <scope>NUCLEOTIDE SEQUENCE [LARGE SCALE GENOMIC DNA]</scope>
    <source>
        <strain evidence="3">cv. Chardonnay</strain>
        <tissue evidence="2">Leaf</tissue>
    </source>
</reference>
<feature type="transmembrane region" description="Helical" evidence="1">
    <location>
        <begin position="97"/>
        <end position="121"/>
    </location>
</feature>
<comment type="caution">
    <text evidence="2">The sequence shown here is derived from an EMBL/GenBank/DDBJ whole genome shotgun (WGS) entry which is preliminary data.</text>
</comment>
<dbReference type="PANTHER" id="PTHR31474:SF4">
    <property type="entry name" value="NICOTIANA LESION-INDUCING LIKE"/>
    <property type="match status" value="1"/>
</dbReference>
<keyword evidence="1" id="KW-0472">Membrane</keyword>
<keyword evidence="1" id="KW-0812">Transmembrane</keyword>
<dbReference type="InterPro" id="IPR008637">
    <property type="entry name" value="HR_lesion"/>
</dbReference>
<dbReference type="AlphaFoldDB" id="A0A438G4E8"/>
<evidence type="ECO:0000313" key="2">
    <source>
        <dbReference type="EMBL" id="RVW67083.1"/>
    </source>
</evidence>
<dbReference type="OrthoDB" id="529675at2759"/>
<sequence>MVGERGLPFSMLLVPFVKPSSILRPDDCITFMNHKVCQVVVMFDEFGVDGGPAAKELIPKFTVIKQHISSKLGLGVPNIDVRNLVATTIVLKGLGGILFVFGSSFGAYLLLLHLAITTPLLYDFYNYELNKPEFHLLLPEFLQSIALFGALLFFLGMKNCIPRRQLKKKIPKTKTV</sequence>